<proteinExistence type="predicted"/>
<keyword evidence="2" id="KW-0812">Transmembrane</keyword>
<evidence type="ECO:0000313" key="3">
    <source>
        <dbReference type="EMBL" id="KAJ8063628.1"/>
    </source>
</evidence>
<organism evidence="3 4">
    <name type="scientific">Sclerotinia nivalis</name>
    <dbReference type="NCBI Taxonomy" id="352851"/>
    <lineage>
        <taxon>Eukaryota</taxon>
        <taxon>Fungi</taxon>
        <taxon>Dikarya</taxon>
        <taxon>Ascomycota</taxon>
        <taxon>Pezizomycotina</taxon>
        <taxon>Leotiomycetes</taxon>
        <taxon>Helotiales</taxon>
        <taxon>Sclerotiniaceae</taxon>
        <taxon>Sclerotinia</taxon>
    </lineage>
</organism>
<keyword evidence="2" id="KW-0472">Membrane</keyword>
<feature type="compositionally biased region" description="Polar residues" evidence="1">
    <location>
        <begin position="404"/>
        <end position="415"/>
    </location>
</feature>
<evidence type="ECO:0000313" key="4">
    <source>
        <dbReference type="Proteomes" id="UP001152300"/>
    </source>
</evidence>
<dbReference type="EMBL" id="JAPEIS010000008">
    <property type="protein sequence ID" value="KAJ8063628.1"/>
    <property type="molecule type" value="Genomic_DNA"/>
</dbReference>
<keyword evidence="4" id="KW-1185">Reference proteome</keyword>
<reference evidence="3" key="1">
    <citation type="submission" date="2022-11" db="EMBL/GenBank/DDBJ databases">
        <title>Genome Resource of Sclerotinia nivalis Strain SnTB1, a Plant Pathogen Isolated from American Ginseng.</title>
        <authorList>
            <person name="Fan S."/>
        </authorList>
    </citation>
    <scope>NUCLEOTIDE SEQUENCE</scope>
    <source>
        <strain evidence="3">SnTB1</strain>
    </source>
</reference>
<comment type="caution">
    <text evidence="3">The sequence shown here is derived from an EMBL/GenBank/DDBJ whole genome shotgun (WGS) entry which is preliminary data.</text>
</comment>
<dbReference type="OrthoDB" id="3360643at2759"/>
<keyword evidence="2" id="KW-1133">Transmembrane helix</keyword>
<accession>A0A9X0AMD2</accession>
<name>A0A9X0AMD2_9HELO</name>
<dbReference type="AlphaFoldDB" id="A0A9X0AMD2"/>
<sequence length="456" mass="49323">MFIILSKLLAPLHTMFLLIFLLVWGLLSGLAASATSTDINANFFYLTLNPNATITKFQSVQVVPPASRAPVIPGNVQAIWPALQNNQGIIQTAVANQGRIGEWYYIGLEFCCTPEDWQADKAQQVYPGDRITTQYELTSAHSGVYNVTWNVERGQAGIKAGEMNFSAGSVFNPQEHPTPAGQGPFNKALFAIETQRGSIWDFGPVQWEQITIQADTTRSDWCFRPTNNTNFEHYLDTPAISISGSQAICKYSSLILGDTIPPTPPSSLVTTSHIDPGLITQARIFSPTTSPTAVVNVYRWESPLPTPKLAGPGDQPTSTLSNGLPYPSYSVLSASWESADNSYNSYSSVKMSEYTIAVEASLRSVYGTITITTVDGDSVLTTVTTDNYNAVSSASIATMHGNMETGTGNATSENGGDNDDREPTQMSPLTIAWMVAMLVVICVLVIGTGIWIIQGH</sequence>
<gene>
    <name evidence="3" type="ORF">OCU04_007496</name>
</gene>
<evidence type="ECO:0000256" key="2">
    <source>
        <dbReference type="SAM" id="Phobius"/>
    </source>
</evidence>
<protein>
    <submittedName>
        <fullName evidence="3">Uncharacterized protein</fullName>
    </submittedName>
</protein>
<dbReference type="Proteomes" id="UP001152300">
    <property type="component" value="Unassembled WGS sequence"/>
</dbReference>
<feature type="region of interest" description="Disordered" evidence="1">
    <location>
        <begin position="401"/>
        <end position="424"/>
    </location>
</feature>
<evidence type="ECO:0000256" key="1">
    <source>
        <dbReference type="SAM" id="MobiDB-lite"/>
    </source>
</evidence>
<feature type="transmembrane region" description="Helical" evidence="2">
    <location>
        <begin position="431"/>
        <end position="453"/>
    </location>
</feature>